<proteinExistence type="predicted"/>
<reference evidence="1" key="1">
    <citation type="journal article" date="2020" name="Stud. Mycol.">
        <title>101 Dothideomycetes genomes: a test case for predicting lifestyles and emergence of pathogens.</title>
        <authorList>
            <person name="Haridas S."/>
            <person name="Albert R."/>
            <person name="Binder M."/>
            <person name="Bloem J."/>
            <person name="Labutti K."/>
            <person name="Salamov A."/>
            <person name="Andreopoulos B."/>
            <person name="Baker S."/>
            <person name="Barry K."/>
            <person name="Bills G."/>
            <person name="Bluhm B."/>
            <person name="Cannon C."/>
            <person name="Castanera R."/>
            <person name="Culley D."/>
            <person name="Daum C."/>
            <person name="Ezra D."/>
            <person name="Gonzalez J."/>
            <person name="Henrissat B."/>
            <person name="Kuo A."/>
            <person name="Liang C."/>
            <person name="Lipzen A."/>
            <person name="Lutzoni F."/>
            <person name="Magnuson J."/>
            <person name="Mondo S."/>
            <person name="Nolan M."/>
            <person name="Ohm R."/>
            <person name="Pangilinan J."/>
            <person name="Park H.-J."/>
            <person name="Ramirez L."/>
            <person name="Alfaro M."/>
            <person name="Sun H."/>
            <person name="Tritt A."/>
            <person name="Yoshinaga Y."/>
            <person name="Zwiers L.-H."/>
            <person name="Turgeon B."/>
            <person name="Goodwin S."/>
            <person name="Spatafora J."/>
            <person name="Crous P."/>
            <person name="Grigoriev I."/>
        </authorList>
    </citation>
    <scope>NUCLEOTIDE SEQUENCE</scope>
    <source>
        <strain evidence="1">CBS 525.71</strain>
    </source>
</reference>
<organism evidence="1 2">
    <name type="scientific">Macroventuria anomochaeta</name>
    <dbReference type="NCBI Taxonomy" id="301207"/>
    <lineage>
        <taxon>Eukaryota</taxon>
        <taxon>Fungi</taxon>
        <taxon>Dikarya</taxon>
        <taxon>Ascomycota</taxon>
        <taxon>Pezizomycotina</taxon>
        <taxon>Dothideomycetes</taxon>
        <taxon>Pleosporomycetidae</taxon>
        <taxon>Pleosporales</taxon>
        <taxon>Pleosporineae</taxon>
        <taxon>Didymellaceae</taxon>
        <taxon>Macroventuria</taxon>
    </lineage>
</organism>
<protein>
    <submittedName>
        <fullName evidence="1">Uncharacterized protein</fullName>
    </submittedName>
</protein>
<dbReference type="Proteomes" id="UP000799754">
    <property type="component" value="Unassembled WGS sequence"/>
</dbReference>
<dbReference type="EMBL" id="MU006702">
    <property type="protein sequence ID" value="KAF2632748.1"/>
    <property type="molecule type" value="Genomic_DNA"/>
</dbReference>
<keyword evidence="2" id="KW-1185">Reference proteome</keyword>
<evidence type="ECO:0000313" key="2">
    <source>
        <dbReference type="Proteomes" id="UP000799754"/>
    </source>
</evidence>
<evidence type="ECO:0000313" key="1">
    <source>
        <dbReference type="EMBL" id="KAF2632748.1"/>
    </source>
</evidence>
<comment type="caution">
    <text evidence="1">The sequence shown here is derived from an EMBL/GenBank/DDBJ whole genome shotgun (WGS) entry which is preliminary data.</text>
</comment>
<accession>A0ACB6SFI8</accession>
<gene>
    <name evidence="1" type="ORF">BU25DRAFT_417340</name>
</gene>
<name>A0ACB6SFI8_9PLEO</name>
<sequence length="164" mass="18424">MKVPFHQALLAICTFTLTAATPLLRLYHFEKPRQTTSIPPRHETIQVRDDLEEHGKIGGMYMCTGINFTGTCKYIQPAMGTCYTLPAPFKSSIASFGPDQAFSGSIPAFAFGCRLYEDETCSAGKVRFEYPRVSSGKLWVDPKSVQCKFYNQAAMNLYKWLLES</sequence>